<evidence type="ECO:0000256" key="1">
    <source>
        <dbReference type="SAM" id="MobiDB-lite"/>
    </source>
</evidence>
<name>A0ABR1CVX4_NECAM</name>
<feature type="compositionally biased region" description="Basic and acidic residues" evidence="1">
    <location>
        <begin position="184"/>
        <end position="194"/>
    </location>
</feature>
<dbReference type="Proteomes" id="UP001303046">
    <property type="component" value="Unassembled WGS sequence"/>
</dbReference>
<proteinExistence type="predicted"/>
<organism evidence="2 3">
    <name type="scientific">Necator americanus</name>
    <name type="common">Human hookworm</name>
    <dbReference type="NCBI Taxonomy" id="51031"/>
    <lineage>
        <taxon>Eukaryota</taxon>
        <taxon>Metazoa</taxon>
        <taxon>Ecdysozoa</taxon>
        <taxon>Nematoda</taxon>
        <taxon>Chromadorea</taxon>
        <taxon>Rhabditida</taxon>
        <taxon>Rhabditina</taxon>
        <taxon>Rhabditomorpha</taxon>
        <taxon>Strongyloidea</taxon>
        <taxon>Ancylostomatidae</taxon>
        <taxon>Bunostominae</taxon>
        <taxon>Necator</taxon>
    </lineage>
</organism>
<protein>
    <submittedName>
        <fullName evidence="2">Uncharacterized protein</fullName>
    </submittedName>
</protein>
<evidence type="ECO:0000313" key="2">
    <source>
        <dbReference type="EMBL" id="KAK6742295.1"/>
    </source>
</evidence>
<sequence>MDKASDFGSEDCRFESCQGRNFWMASLSKSIGITPELWMFLMQCVRVLPGSDFLGRFPLSNRIDITAEVRIFLMRHVTERFLNRNQTTVPERVSEGSTSTEAPLGKSEKRAVRKEVPSTINIGLRTRKGGWKESAPGLAPRKMFVFASVKTVYPRAILYVLPALHTGDSGQEKRLRRSRRQVKRDHENDRTPRAKEFEKEWDENMRKAHTLLRQHSVKMKFACSEHRQRSRCLTPRI</sequence>
<feature type="compositionally biased region" description="Polar residues" evidence="1">
    <location>
        <begin position="88"/>
        <end position="101"/>
    </location>
</feature>
<accession>A0ABR1CVX4</accession>
<keyword evidence="3" id="KW-1185">Reference proteome</keyword>
<comment type="caution">
    <text evidence="2">The sequence shown here is derived from an EMBL/GenBank/DDBJ whole genome shotgun (WGS) entry which is preliminary data.</text>
</comment>
<evidence type="ECO:0000313" key="3">
    <source>
        <dbReference type="Proteomes" id="UP001303046"/>
    </source>
</evidence>
<dbReference type="EMBL" id="JAVFWL010000003">
    <property type="protein sequence ID" value="KAK6742295.1"/>
    <property type="molecule type" value="Genomic_DNA"/>
</dbReference>
<feature type="region of interest" description="Disordered" evidence="1">
    <location>
        <begin position="88"/>
        <end position="110"/>
    </location>
</feature>
<feature type="region of interest" description="Disordered" evidence="1">
    <location>
        <begin position="169"/>
        <end position="194"/>
    </location>
</feature>
<feature type="compositionally biased region" description="Basic residues" evidence="1">
    <location>
        <begin position="174"/>
        <end position="183"/>
    </location>
</feature>
<gene>
    <name evidence="2" type="primary">Necator_chrIII.g10653</name>
    <name evidence="2" type="ORF">RB195_009888</name>
</gene>
<reference evidence="2 3" key="1">
    <citation type="submission" date="2023-08" db="EMBL/GenBank/DDBJ databases">
        <title>A Necator americanus chromosomal reference genome.</title>
        <authorList>
            <person name="Ilik V."/>
            <person name="Petrzelkova K.J."/>
            <person name="Pardy F."/>
            <person name="Fuh T."/>
            <person name="Niatou-Singa F.S."/>
            <person name="Gouil Q."/>
            <person name="Baker L."/>
            <person name="Ritchie M.E."/>
            <person name="Jex A.R."/>
            <person name="Gazzola D."/>
            <person name="Li H."/>
            <person name="Toshio Fujiwara R."/>
            <person name="Zhan B."/>
            <person name="Aroian R.V."/>
            <person name="Pafco B."/>
            <person name="Schwarz E.M."/>
        </authorList>
    </citation>
    <scope>NUCLEOTIDE SEQUENCE [LARGE SCALE GENOMIC DNA]</scope>
    <source>
        <strain evidence="2 3">Aroian</strain>
        <tissue evidence="2">Whole animal</tissue>
    </source>
</reference>